<dbReference type="InterPro" id="IPR007341">
    <property type="entry name" value="Transgly_assoc"/>
</dbReference>
<keyword evidence="3" id="KW-1003">Cell membrane</keyword>
<accession>A0A4Z1RH43</accession>
<evidence type="ECO:0000256" key="2">
    <source>
        <dbReference type="ARBA" id="ARBA00011006"/>
    </source>
</evidence>
<feature type="transmembrane region" description="Helical" evidence="7">
    <location>
        <begin position="6"/>
        <end position="26"/>
    </location>
</feature>
<keyword evidence="9" id="KW-1185">Reference proteome</keyword>
<evidence type="ECO:0000313" key="8">
    <source>
        <dbReference type="EMBL" id="TKS53449.1"/>
    </source>
</evidence>
<keyword evidence="6 7" id="KW-0472">Membrane</keyword>
<keyword evidence="4 7" id="KW-0812">Transmembrane</keyword>
<evidence type="ECO:0000256" key="1">
    <source>
        <dbReference type="ARBA" id="ARBA00004651"/>
    </source>
</evidence>
<dbReference type="GO" id="GO:0005886">
    <property type="term" value="C:plasma membrane"/>
    <property type="evidence" value="ECO:0007669"/>
    <property type="project" value="UniProtKB-SubCell"/>
</dbReference>
<evidence type="ECO:0000256" key="3">
    <source>
        <dbReference type="ARBA" id="ARBA00022475"/>
    </source>
</evidence>
<protein>
    <submittedName>
        <fullName evidence="8">GlsB/YeaQ/YmgE family stress response membrane protein</fullName>
    </submittedName>
</protein>
<gene>
    <name evidence="8" type="ORF">E4582_00775</name>
</gene>
<name>A0A4Z1RH43_9GAMM</name>
<dbReference type="AlphaFoldDB" id="A0A4Z1RH43"/>
<comment type="caution">
    <text evidence="8">The sequence shown here is derived from an EMBL/GenBank/DDBJ whole genome shotgun (WGS) entry which is preliminary data.</text>
</comment>
<dbReference type="PANTHER" id="PTHR33884">
    <property type="entry name" value="UPF0410 PROTEIN YMGE"/>
    <property type="match status" value="1"/>
</dbReference>
<organism evidence="8 9">
    <name type="scientific">Luteimonas yindakuii</name>
    <dbReference type="NCBI Taxonomy" id="2565782"/>
    <lineage>
        <taxon>Bacteria</taxon>
        <taxon>Pseudomonadati</taxon>
        <taxon>Pseudomonadota</taxon>
        <taxon>Gammaproteobacteria</taxon>
        <taxon>Lysobacterales</taxon>
        <taxon>Lysobacteraceae</taxon>
        <taxon>Luteimonas</taxon>
    </lineage>
</organism>
<feature type="transmembrane region" description="Helical" evidence="7">
    <location>
        <begin position="58"/>
        <end position="81"/>
    </location>
</feature>
<evidence type="ECO:0000256" key="5">
    <source>
        <dbReference type="ARBA" id="ARBA00022989"/>
    </source>
</evidence>
<evidence type="ECO:0000256" key="7">
    <source>
        <dbReference type="SAM" id="Phobius"/>
    </source>
</evidence>
<dbReference type="Pfam" id="PF04226">
    <property type="entry name" value="Transgly_assoc"/>
    <property type="match status" value="1"/>
</dbReference>
<reference evidence="8 9" key="1">
    <citation type="submission" date="2019-01" db="EMBL/GenBank/DDBJ databases">
        <authorList>
            <person name="Zhang S."/>
        </authorList>
    </citation>
    <scope>NUCLEOTIDE SEQUENCE [LARGE SCALE GENOMIC DNA]</scope>
    <source>
        <strain evidence="8 9">1626</strain>
    </source>
</reference>
<keyword evidence="5 7" id="KW-1133">Transmembrane helix</keyword>
<dbReference type="Proteomes" id="UP000298681">
    <property type="component" value="Unassembled WGS sequence"/>
</dbReference>
<dbReference type="RefSeq" id="WP_134672834.1">
    <property type="nucleotide sequence ID" value="NZ_SPUH01000001.1"/>
</dbReference>
<feature type="transmembrane region" description="Helical" evidence="7">
    <location>
        <begin position="33"/>
        <end position="52"/>
    </location>
</feature>
<comment type="similarity">
    <text evidence="2">Belongs to the UPF0410 family.</text>
</comment>
<evidence type="ECO:0000256" key="4">
    <source>
        <dbReference type="ARBA" id="ARBA00022692"/>
    </source>
</evidence>
<proteinExistence type="inferred from homology"/>
<evidence type="ECO:0000313" key="9">
    <source>
        <dbReference type="Proteomes" id="UP000298681"/>
    </source>
</evidence>
<evidence type="ECO:0000256" key="6">
    <source>
        <dbReference type="ARBA" id="ARBA00023136"/>
    </source>
</evidence>
<dbReference type="EMBL" id="SPUH01000001">
    <property type="protein sequence ID" value="TKS53449.1"/>
    <property type="molecule type" value="Genomic_DNA"/>
</dbReference>
<sequence>MAPFGSSNWLYIILIGLVVGILARVVTPGRRRMGVILTCLLGIGGALLGTWGGQQMGWYALGQTAGFFGALLGAIVILGLLQLLRPR</sequence>
<comment type="subcellular location">
    <subcellularLocation>
        <location evidence="1">Cell membrane</location>
        <topology evidence="1">Multi-pass membrane protein</topology>
    </subcellularLocation>
</comment>
<dbReference type="PANTHER" id="PTHR33884:SF7">
    <property type="entry name" value="BSL8023 PROTEIN"/>
    <property type="match status" value="1"/>
</dbReference>